<dbReference type="Gene3D" id="2.60.40.10">
    <property type="entry name" value="Immunoglobulins"/>
    <property type="match status" value="1"/>
</dbReference>
<dbReference type="EMBL" id="QRWP01000036">
    <property type="protein sequence ID" value="RGT28241.1"/>
    <property type="molecule type" value="Genomic_DNA"/>
</dbReference>
<dbReference type="AlphaFoldDB" id="A0A412MVJ9"/>
<name>A0A412MVJ9_9BACE</name>
<dbReference type="InterPro" id="IPR013783">
    <property type="entry name" value="Ig-like_fold"/>
</dbReference>
<feature type="non-terminal residue" evidence="1">
    <location>
        <position position="1"/>
    </location>
</feature>
<evidence type="ECO:0000313" key="2">
    <source>
        <dbReference type="Proteomes" id="UP000285159"/>
    </source>
</evidence>
<sequence>SSAGTSISANENMDTSSRSGYVVFMQNNSGKSVQVSMYQAAGIITTEYYLEVAPKEIEFQNGIEGEALSEITSELRTIVNGHAIIDRKTIGWTYTTYYQSTPEGDPEGSIDVYKLSTGMQFIYQGQDITWMDQGIQMRCEITQKESGKKIEIDVQIIG</sequence>
<proteinExistence type="predicted"/>
<dbReference type="RefSeq" id="WP_220399764.1">
    <property type="nucleotide sequence ID" value="NZ_QRWP01000036.1"/>
</dbReference>
<comment type="caution">
    <text evidence="1">The sequence shown here is derived from an EMBL/GenBank/DDBJ whole genome shotgun (WGS) entry which is preliminary data.</text>
</comment>
<protein>
    <submittedName>
        <fullName evidence="1">Uncharacterized protein</fullName>
    </submittedName>
</protein>
<accession>A0A412MVJ9</accession>
<evidence type="ECO:0000313" key="1">
    <source>
        <dbReference type="EMBL" id="RGT28241.1"/>
    </source>
</evidence>
<organism evidence="1 2">
    <name type="scientific">Bacteroides clarus</name>
    <dbReference type="NCBI Taxonomy" id="626929"/>
    <lineage>
        <taxon>Bacteria</taxon>
        <taxon>Pseudomonadati</taxon>
        <taxon>Bacteroidota</taxon>
        <taxon>Bacteroidia</taxon>
        <taxon>Bacteroidales</taxon>
        <taxon>Bacteroidaceae</taxon>
        <taxon>Bacteroides</taxon>
    </lineage>
</organism>
<dbReference type="Proteomes" id="UP000285159">
    <property type="component" value="Unassembled WGS sequence"/>
</dbReference>
<gene>
    <name evidence="1" type="ORF">DWX38_16965</name>
</gene>
<reference evidence="1 2" key="1">
    <citation type="submission" date="2018-08" db="EMBL/GenBank/DDBJ databases">
        <title>A genome reference for cultivated species of the human gut microbiota.</title>
        <authorList>
            <person name="Zou Y."/>
            <person name="Xue W."/>
            <person name="Luo G."/>
        </authorList>
    </citation>
    <scope>NUCLEOTIDE SEQUENCE [LARGE SCALE GENOMIC DNA]</scope>
    <source>
        <strain evidence="1 2">AF19-1AC</strain>
    </source>
</reference>